<proteinExistence type="inferred from homology"/>
<evidence type="ECO:0000313" key="9">
    <source>
        <dbReference type="Proteomes" id="UP000594979"/>
    </source>
</evidence>
<dbReference type="RefSeq" id="WP_119296601.1">
    <property type="nucleotide sequence ID" value="NZ_CAACXN010000005.1"/>
</dbReference>
<dbReference type="KEGG" id="bcau:I6G59_09645"/>
<dbReference type="AlphaFoldDB" id="A0A449CYH9"/>
<evidence type="ECO:0000313" key="6">
    <source>
        <dbReference type="EMBL" id="QPS32297.1"/>
    </source>
</evidence>
<dbReference type="InterPro" id="IPR056798">
    <property type="entry name" value="ADH_Fe_C"/>
</dbReference>
<dbReference type="EC" id="1.3.1.32" evidence="7"/>
<dbReference type="Proteomes" id="UP000594979">
    <property type="component" value="Chromosome"/>
</dbReference>
<dbReference type="InterPro" id="IPR001670">
    <property type="entry name" value="ADH_Fe/GldA"/>
</dbReference>
<evidence type="ECO:0000259" key="5">
    <source>
        <dbReference type="Pfam" id="PF25137"/>
    </source>
</evidence>
<dbReference type="GO" id="GO:0046872">
    <property type="term" value="F:metal ion binding"/>
    <property type="evidence" value="ECO:0007669"/>
    <property type="project" value="InterPro"/>
</dbReference>
<evidence type="ECO:0000313" key="8">
    <source>
        <dbReference type="Proteomes" id="UP000386281"/>
    </source>
</evidence>
<dbReference type="InterPro" id="IPR034786">
    <property type="entry name" value="MAR"/>
</dbReference>
<dbReference type="Gene3D" id="3.40.50.1970">
    <property type="match status" value="1"/>
</dbReference>
<evidence type="ECO:0000256" key="1">
    <source>
        <dbReference type="ARBA" id="ARBA00007358"/>
    </source>
</evidence>
<evidence type="ECO:0000259" key="4">
    <source>
        <dbReference type="Pfam" id="PF00465"/>
    </source>
</evidence>
<reference evidence="7 8" key="1">
    <citation type="submission" date="2019-02" db="EMBL/GenBank/DDBJ databases">
        <authorList>
            <consortium name="Pathogen Informatics"/>
        </authorList>
    </citation>
    <scope>NUCLEOTIDE SEQUENCE [LARGE SCALE GENOMIC DNA]</scope>
    <source>
        <strain evidence="7 8">3012STDY7078520</strain>
    </source>
</reference>
<dbReference type="Pfam" id="PF00465">
    <property type="entry name" value="Fe-ADH"/>
    <property type="match status" value="1"/>
</dbReference>
<dbReference type="Gene3D" id="1.20.1090.10">
    <property type="entry name" value="Dehydroquinate synthase-like - alpha domain"/>
    <property type="match status" value="1"/>
</dbReference>
<dbReference type="EMBL" id="CAACXN010000005">
    <property type="protein sequence ID" value="VEW10414.1"/>
    <property type="molecule type" value="Genomic_DNA"/>
</dbReference>
<dbReference type="CDD" id="cd08177">
    <property type="entry name" value="MAR"/>
    <property type="match status" value="1"/>
</dbReference>
<keyword evidence="3" id="KW-0520">NAD</keyword>
<sequence>MSLDFTHTTLGQRVVFAPGQAAARIAEEIERLGAERIMVIVSGSAADKVSDFSSHFPVALWHREVVMHVPAEVADRAVAAAEEAEIDLVVSVGGGSATGLAKAVALETRMPIIAVPTTFAGSEATNVWGRTENARKRTGTDDAVLPRTVVYDATLLADLPHDLAVASGLNALAHCIDSMWAPRADPINRALALEGIRALTLGLPQLDPDGEDLTGLEDTLYGAYLAAVAFASAGSGMHHKIAHVLGGTFDLPHAQTHATLLPYVLAFNAPAVPEAETRMAEAFGAPTAVAGLERLREAVGAPRALSALGFTEADIAEAVDLSLDAIPEDNLRAVTKENLTNLLTAALHGDEPTSAAKRA</sequence>
<dbReference type="GO" id="GO:0018506">
    <property type="term" value="F:maleylacetate reductase activity"/>
    <property type="evidence" value="ECO:0007669"/>
    <property type="project" value="UniProtKB-EC"/>
</dbReference>
<reference evidence="6 9" key="2">
    <citation type="submission" date="2020-12" db="EMBL/GenBank/DDBJ databases">
        <title>FDA dAtabase for Regulatory Grade micrObial Sequences (FDA-ARGOS): Supporting development and validation of Infectious Disease Dx tests.</title>
        <authorList>
            <person name="Sproer C."/>
            <person name="Gronow S."/>
            <person name="Severitt S."/>
            <person name="Schroder I."/>
            <person name="Tallon L."/>
            <person name="Sadzewicz L."/>
            <person name="Zhao X."/>
            <person name="Boylan J."/>
            <person name="Ott S."/>
            <person name="Bowen H."/>
            <person name="Vavikolanu K."/>
            <person name="Mehta A."/>
            <person name="Aluvathingal J."/>
            <person name="Nadendla S."/>
            <person name="Lowell S."/>
            <person name="Myers T."/>
            <person name="Yan Y."/>
            <person name="Sichtig H."/>
        </authorList>
    </citation>
    <scope>NUCLEOTIDE SEQUENCE [LARGE SCALE GENOMIC DNA]</scope>
    <source>
        <strain evidence="6 9">FDAARGOS_902</strain>
    </source>
</reference>
<feature type="domain" description="Alcohol dehydrogenase iron-type/glycerol dehydrogenase GldA" evidence="4">
    <location>
        <begin position="13"/>
        <end position="152"/>
    </location>
</feature>
<name>A0A449CYH9_9MICO</name>
<dbReference type="PANTHER" id="PTHR11496:SF102">
    <property type="entry name" value="ALCOHOL DEHYDROGENASE 4"/>
    <property type="match status" value="1"/>
</dbReference>
<protein>
    <submittedName>
        <fullName evidence="7">Maleylacetate reductase</fullName>
        <ecNumber evidence="7">1.3.1.32</ecNumber>
    </submittedName>
</protein>
<dbReference type="PANTHER" id="PTHR11496">
    <property type="entry name" value="ALCOHOL DEHYDROGENASE"/>
    <property type="match status" value="1"/>
</dbReference>
<evidence type="ECO:0000313" key="7">
    <source>
        <dbReference type="EMBL" id="VEW10414.1"/>
    </source>
</evidence>
<accession>A0A449CYH9</accession>
<dbReference type="Proteomes" id="UP000386281">
    <property type="component" value="Unassembled WGS sequence"/>
</dbReference>
<evidence type="ECO:0000256" key="3">
    <source>
        <dbReference type="ARBA" id="ARBA00023027"/>
    </source>
</evidence>
<gene>
    <name evidence="7" type="primary">tfdF</name>
    <name evidence="6" type="ORF">I6G59_09645</name>
    <name evidence="7" type="ORF">NCTC12391_00209</name>
</gene>
<comment type="similarity">
    <text evidence="1">Belongs to the iron-containing alcohol dehydrogenase family.</text>
</comment>
<feature type="domain" description="Fe-containing alcohol dehydrogenase-like C-terminal" evidence="5">
    <location>
        <begin position="165"/>
        <end position="346"/>
    </location>
</feature>
<dbReference type="GO" id="GO:0004022">
    <property type="term" value="F:alcohol dehydrogenase (NAD+) activity"/>
    <property type="evidence" value="ECO:0007669"/>
    <property type="project" value="TreeGrafter"/>
</dbReference>
<keyword evidence="2 7" id="KW-0560">Oxidoreductase</keyword>
<dbReference type="Pfam" id="PF25137">
    <property type="entry name" value="ADH_Fe_C"/>
    <property type="match status" value="1"/>
</dbReference>
<dbReference type="SUPFAM" id="SSF56796">
    <property type="entry name" value="Dehydroquinate synthase-like"/>
    <property type="match status" value="1"/>
</dbReference>
<organism evidence="7 8">
    <name type="scientific">Brevibacterium casei</name>
    <dbReference type="NCBI Taxonomy" id="33889"/>
    <lineage>
        <taxon>Bacteria</taxon>
        <taxon>Bacillati</taxon>
        <taxon>Actinomycetota</taxon>
        <taxon>Actinomycetes</taxon>
        <taxon>Micrococcales</taxon>
        <taxon>Brevibacteriaceae</taxon>
        <taxon>Brevibacterium</taxon>
    </lineage>
</organism>
<dbReference type="InterPro" id="IPR039697">
    <property type="entry name" value="Alcohol_dehydrogenase_Fe"/>
</dbReference>
<dbReference type="EMBL" id="CP065682">
    <property type="protein sequence ID" value="QPS32297.1"/>
    <property type="molecule type" value="Genomic_DNA"/>
</dbReference>
<evidence type="ECO:0000256" key="2">
    <source>
        <dbReference type="ARBA" id="ARBA00023002"/>
    </source>
</evidence>